<accession>A0ABV6C2I2</accession>
<protein>
    <submittedName>
        <fullName evidence="4">Class II aldolase/adducin family protein</fullName>
    </submittedName>
</protein>
<gene>
    <name evidence="4" type="ORF">ACFFRE_07050</name>
</gene>
<dbReference type="InterPro" id="IPR001303">
    <property type="entry name" value="Aldolase_II/adducin_N"/>
</dbReference>
<reference evidence="4 5" key="1">
    <citation type="submission" date="2024-09" db="EMBL/GenBank/DDBJ databases">
        <authorList>
            <person name="Sun Q."/>
            <person name="Mori K."/>
        </authorList>
    </citation>
    <scope>NUCLEOTIDE SEQUENCE [LARGE SCALE GENOMIC DNA]</scope>
    <source>
        <strain evidence="4 5">JCM 15389</strain>
    </source>
</reference>
<keyword evidence="2" id="KW-0456">Lyase</keyword>
<dbReference type="Proteomes" id="UP001589788">
    <property type="component" value="Unassembled WGS sequence"/>
</dbReference>
<sequence>MAVAGVADPTTAVLVVAQQLAARGLVDGTSGNVSARATDGTIWVTPSSLPYETMTTADLVQVDLVGNRLAGERSPSSELALHLACYRAFPEIGGVVHSHAPHASMFAAARRPIPACLDEAVLALGGDVPVAEYALSGTPALAERAVAQLSGRAAVLLANHGVVAIGRDPAQALEVTATVERTAWVALGAAMLGGPARLPAR</sequence>
<evidence type="ECO:0000256" key="1">
    <source>
        <dbReference type="ARBA" id="ARBA00022723"/>
    </source>
</evidence>
<dbReference type="SMART" id="SM01007">
    <property type="entry name" value="Aldolase_II"/>
    <property type="match status" value="1"/>
</dbReference>
<keyword evidence="1" id="KW-0479">Metal-binding</keyword>
<evidence type="ECO:0000256" key="2">
    <source>
        <dbReference type="ARBA" id="ARBA00023239"/>
    </source>
</evidence>
<dbReference type="Pfam" id="PF00596">
    <property type="entry name" value="Aldolase_II"/>
    <property type="match status" value="1"/>
</dbReference>
<organism evidence="4 5">
    <name type="scientific">Aciditerrimonas ferrireducens</name>
    <dbReference type="NCBI Taxonomy" id="667306"/>
    <lineage>
        <taxon>Bacteria</taxon>
        <taxon>Bacillati</taxon>
        <taxon>Actinomycetota</taxon>
        <taxon>Acidimicrobiia</taxon>
        <taxon>Acidimicrobiales</taxon>
        <taxon>Acidimicrobiaceae</taxon>
        <taxon>Aciditerrimonas</taxon>
    </lineage>
</organism>
<evidence type="ECO:0000313" key="5">
    <source>
        <dbReference type="Proteomes" id="UP001589788"/>
    </source>
</evidence>
<evidence type="ECO:0000313" key="4">
    <source>
        <dbReference type="EMBL" id="MFC0081903.1"/>
    </source>
</evidence>
<dbReference type="InterPro" id="IPR036409">
    <property type="entry name" value="Aldolase_II/adducin_N_sf"/>
</dbReference>
<keyword evidence="5" id="KW-1185">Reference proteome</keyword>
<proteinExistence type="predicted"/>
<name>A0ABV6C2I2_9ACTN</name>
<dbReference type="RefSeq" id="WP_377789227.1">
    <property type="nucleotide sequence ID" value="NZ_JBHLYQ010000056.1"/>
</dbReference>
<evidence type="ECO:0000259" key="3">
    <source>
        <dbReference type="SMART" id="SM01007"/>
    </source>
</evidence>
<dbReference type="PANTHER" id="PTHR22789:SF0">
    <property type="entry name" value="3-OXO-TETRONATE 4-PHOSPHATE DECARBOXYLASE-RELATED"/>
    <property type="match status" value="1"/>
</dbReference>
<dbReference type="SUPFAM" id="SSF53639">
    <property type="entry name" value="AraD/HMP-PK domain-like"/>
    <property type="match status" value="1"/>
</dbReference>
<dbReference type="PANTHER" id="PTHR22789">
    <property type="entry name" value="FUCULOSE PHOSPHATE ALDOLASE"/>
    <property type="match status" value="1"/>
</dbReference>
<feature type="domain" description="Class II aldolase/adducin N-terminal" evidence="3">
    <location>
        <begin position="11"/>
        <end position="187"/>
    </location>
</feature>
<comment type="caution">
    <text evidence="4">The sequence shown here is derived from an EMBL/GenBank/DDBJ whole genome shotgun (WGS) entry which is preliminary data.</text>
</comment>
<dbReference type="EMBL" id="JBHLYQ010000056">
    <property type="protein sequence ID" value="MFC0081903.1"/>
    <property type="molecule type" value="Genomic_DNA"/>
</dbReference>
<dbReference type="Gene3D" id="3.40.225.10">
    <property type="entry name" value="Class II aldolase/adducin N-terminal domain"/>
    <property type="match status" value="1"/>
</dbReference>
<dbReference type="InterPro" id="IPR050197">
    <property type="entry name" value="Aldolase_class_II_sugar_metab"/>
</dbReference>